<dbReference type="InterPro" id="IPR001611">
    <property type="entry name" value="Leu-rich_rpt"/>
</dbReference>
<dbReference type="Proteomes" id="UP000596742">
    <property type="component" value="Unassembled WGS sequence"/>
</dbReference>
<name>A0A8B6EHH6_MYTGA</name>
<keyword evidence="5" id="KW-1185">Reference proteome</keyword>
<evidence type="ECO:0000256" key="1">
    <source>
        <dbReference type="ARBA" id="ARBA00022614"/>
    </source>
</evidence>
<feature type="signal peptide" evidence="3">
    <location>
        <begin position="1"/>
        <end position="17"/>
    </location>
</feature>
<keyword evidence="3" id="KW-0732">Signal</keyword>
<dbReference type="AlphaFoldDB" id="A0A8B6EHH6"/>
<sequence>MLLIWMVNILYFNFTVGQNSQQCTTEKRCQCKEDESGLFADCSGFNLHVYPRFFGGIVTIDVSYNKLKDFLSTIDVPTTLKHLNLSGNLLRRIDTDKSRQLFSYINNLASLNLSSNFIPLDPKFYPSDIFMKLTKLKSLDLTRNTLTAVEFRTLDQVMKPLASLERFEIDRSRKISFGKAFLTLKFLKHLRLYGSCNEYTLLTIQHDYFDNLPNLRTLAVSSEIKRNFRSIRLKT</sequence>
<proteinExistence type="predicted"/>
<feature type="chain" id="PRO_5032673862" evidence="3">
    <location>
        <begin position="18"/>
        <end position="235"/>
    </location>
</feature>
<evidence type="ECO:0000256" key="2">
    <source>
        <dbReference type="ARBA" id="ARBA00022737"/>
    </source>
</evidence>
<keyword evidence="2" id="KW-0677">Repeat</keyword>
<dbReference type="InterPro" id="IPR050333">
    <property type="entry name" value="SLRP"/>
</dbReference>
<keyword evidence="1" id="KW-0433">Leucine-rich repeat</keyword>
<dbReference type="InterPro" id="IPR032675">
    <property type="entry name" value="LRR_dom_sf"/>
</dbReference>
<dbReference type="PANTHER" id="PTHR45712:SF22">
    <property type="entry name" value="INSULIN-LIKE GROWTH FACTOR-BINDING PROTEIN COMPLEX ACID LABILE SUBUNIT"/>
    <property type="match status" value="1"/>
</dbReference>
<dbReference type="PANTHER" id="PTHR45712">
    <property type="entry name" value="AGAP008170-PA"/>
    <property type="match status" value="1"/>
</dbReference>
<evidence type="ECO:0000313" key="4">
    <source>
        <dbReference type="EMBL" id="VDI33656.1"/>
    </source>
</evidence>
<dbReference type="Gene3D" id="3.80.10.10">
    <property type="entry name" value="Ribonuclease Inhibitor"/>
    <property type="match status" value="1"/>
</dbReference>
<accession>A0A8B6EHH6</accession>
<comment type="caution">
    <text evidence="4">The sequence shown here is derived from an EMBL/GenBank/DDBJ whole genome shotgun (WGS) entry which is preliminary data.</text>
</comment>
<organism evidence="4 5">
    <name type="scientific">Mytilus galloprovincialis</name>
    <name type="common">Mediterranean mussel</name>
    <dbReference type="NCBI Taxonomy" id="29158"/>
    <lineage>
        <taxon>Eukaryota</taxon>
        <taxon>Metazoa</taxon>
        <taxon>Spiralia</taxon>
        <taxon>Lophotrochozoa</taxon>
        <taxon>Mollusca</taxon>
        <taxon>Bivalvia</taxon>
        <taxon>Autobranchia</taxon>
        <taxon>Pteriomorphia</taxon>
        <taxon>Mytilida</taxon>
        <taxon>Mytiloidea</taxon>
        <taxon>Mytilidae</taxon>
        <taxon>Mytilinae</taxon>
        <taxon>Mytilus</taxon>
    </lineage>
</organism>
<protein>
    <submittedName>
        <fullName evidence="4">Uncharacterized protein</fullName>
    </submittedName>
</protein>
<dbReference type="EMBL" id="UYJE01005060">
    <property type="protein sequence ID" value="VDI33656.1"/>
    <property type="molecule type" value="Genomic_DNA"/>
</dbReference>
<gene>
    <name evidence="4" type="ORF">MGAL_10B034049</name>
</gene>
<dbReference type="SUPFAM" id="SSF52058">
    <property type="entry name" value="L domain-like"/>
    <property type="match status" value="1"/>
</dbReference>
<evidence type="ECO:0000256" key="3">
    <source>
        <dbReference type="SAM" id="SignalP"/>
    </source>
</evidence>
<dbReference type="PROSITE" id="PS51450">
    <property type="entry name" value="LRR"/>
    <property type="match status" value="1"/>
</dbReference>
<dbReference type="OrthoDB" id="660555at2759"/>
<reference evidence="4" key="1">
    <citation type="submission" date="2018-11" db="EMBL/GenBank/DDBJ databases">
        <authorList>
            <person name="Alioto T."/>
            <person name="Alioto T."/>
        </authorList>
    </citation>
    <scope>NUCLEOTIDE SEQUENCE</scope>
</reference>
<evidence type="ECO:0000313" key="5">
    <source>
        <dbReference type="Proteomes" id="UP000596742"/>
    </source>
</evidence>